<reference evidence="5 6" key="1">
    <citation type="submission" date="2013-04" db="EMBL/GenBank/DDBJ databases">
        <title>The Genome Sequence of Parabacteroides gordonii DSM 23371.</title>
        <authorList>
            <consortium name="The Broad Institute Genomics Platform"/>
            <person name="Earl A."/>
            <person name="Ward D."/>
            <person name="Feldgarden M."/>
            <person name="Gevers D."/>
            <person name="Martens E."/>
            <person name="Sakamoto M."/>
            <person name="Benno Y."/>
            <person name="Suzuki N."/>
            <person name="Matsunaga N."/>
            <person name="Koshihara K."/>
            <person name="Seki M."/>
            <person name="Komiya H."/>
            <person name="Walker B."/>
            <person name="Young S."/>
            <person name="Zeng Q."/>
            <person name="Gargeya S."/>
            <person name="Fitzgerald M."/>
            <person name="Haas B."/>
            <person name="Abouelleil A."/>
            <person name="Allen A.W."/>
            <person name="Alvarado L."/>
            <person name="Arachchi H.M."/>
            <person name="Berlin A.M."/>
            <person name="Chapman S.B."/>
            <person name="Gainer-Dewar J."/>
            <person name="Goldberg J."/>
            <person name="Griggs A."/>
            <person name="Gujja S."/>
            <person name="Hansen M."/>
            <person name="Howarth C."/>
            <person name="Imamovic A."/>
            <person name="Ireland A."/>
            <person name="Larimer J."/>
            <person name="McCowan C."/>
            <person name="Murphy C."/>
            <person name="Pearson M."/>
            <person name="Poon T.W."/>
            <person name="Priest M."/>
            <person name="Roberts A."/>
            <person name="Saif S."/>
            <person name="Shea T."/>
            <person name="Sisk P."/>
            <person name="Sykes S."/>
            <person name="Wortman J."/>
            <person name="Nusbaum C."/>
            <person name="Birren B."/>
        </authorList>
    </citation>
    <scope>NUCLEOTIDE SEQUENCE [LARGE SCALE GENOMIC DNA]</scope>
    <source>
        <strain evidence="5 6">MS-1</strain>
    </source>
</reference>
<dbReference type="AlphaFoldDB" id="A0A0F5JCB2"/>
<dbReference type="CDD" id="cd01392">
    <property type="entry name" value="HTH_LacI"/>
    <property type="match status" value="1"/>
</dbReference>
<dbReference type="EMBL" id="AQHW01000015">
    <property type="protein sequence ID" value="KKB55409.1"/>
    <property type="molecule type" value="Genomic_DNA"/>
</dbReference>
<dbReference type="SUPFAM" id="SSF53822">
    <property type="entry name" value="Periplasmic binding protein-like I"/>
    <property type="match status" value="1"/>
</dbReference>
<dbReference type="GO" id="GO:0000976">
    <property type="term" value="F:transcription cis-regulatory region binding"/>
    <property type="evidence" value="ECO:0007669"/>
    <property type="project" value="TreeGrafter"/>
</dbReference>
<dbReference type="InterPro" id="IPR028082">
    <property type="entry name" value="Peripla_BP_I"/>
</dbReference>
<dbReference type="RefSeq" id="WP_028729553.1">
    <property type="nucleotide sequence ID" value="NZ_KE386764.1"/>
</dbReference>
<dbReference type="Proteomes" id="UP000033035">
    <property type="component" value="Unassembled WGS sequence"/>
</dbReference>
<dbReference type="PANTHER" id="PTHR30146">
    <property type="entry name" value="LACI-RELATED TRANSCRIPTIONAL REPRESSOR"/>
    <property type="match status" value="1"/>
</dbReference>
<keyword evidence="2" id="KW-0238">DNA-binding</keyword>
<keyword evidence="3" id="KW-0804">Transcription</keyword>
<dbReference type="PROSITE" id="PS50932">
    <property type="entry name" value="HTH_LACI_2"/>
    <property type="match status" value="1"/>
</dbReference>
<protein>
    <recommendedName>
        <fullName evidence="4">HTH lacI-type domain-containing protein</fullName>
    </recommendedName>
</protein>
<evidence type="ECO:0000313" key="6">
    <source>
        <dbReference type="Proteomes" id="UP000033035"/>
    </source>
</evidence>
<sequence length="330" mass="37397">MGKSLKDIAEALNLSKTTVSWVLSGHGDERKISPATQKKIKDYAKLVKYKPNYLAKSLSSGKTKTIGLIVPFIGDTFYAQVAMEVELVAEQLGYTVTFCSSESNPVRENNIIQMLRSKKIDGLIIAPTNYAKGELENLMKEKYPFVLIDRFFPELNTNYIIIDNVECSYNLVNKLINEGRKKIAIITTASALFTMSLRYEGYKAALTEHDCFISPHLYGEVSRNEYESDIIRVLDTIFETEPDVDGFYFTTHYLGMEGLRYFYKRNIDVSKIGLACLHSTPSFELLAPNMHIALLPIKEIGREAVRILIEKLETSDNEDEKVKLILPAYS</sequence>
<proteinExistence type="predicted"/>
<accession>A0A0F5JCB2</accession>
<dbReference type="InterPro" id="IPR000843">
    <property type="entry name" value="HTH_LacI"/>
</dbReference>
<evidence type="ECO:0000259" key="4">
    <source>
        <dbReference type="PROSITE" id="PS50932"/>
    </source>
</evidence>
<evidence type="ECO:0000256" key="1">
    <source>
        <dbReference type="ARBA" id="ARBA00023015"/>
    </source>
</evidence>
<dbReference type="PANTHER" id="PTHR30146:SF109">
    <property type="entry name" value="HTH-TYPE TRANSCRIPTIONAL REGULATOR GALS"/>
    <property type="match status" value="1"/>
</dbReference>
<evidence type="ECO:0000256" key="3">
    <source>
        <dbReference type="ARBA" id="ARBA00023163"/>
    </source>
</evidence>
<dbReference type="HOGENOM" id="CLU_037628_6_0_10"/>
<keyword evidence="6" id="KW-1185">Reference proteome</keyword>
<dbReference type="STRING" id="1203610.HMPREF1536_02878"/>
<dbReference type="SMART" id="SM00354">
    <property type="entry name" value="HTH_LACI"/>
    <property type="match status" value="1"/>
</dbReference>
<dbReference type="InterPro" id="IPR010982">
    <property type="entry name" value="Lambda_DNA-bd_dom_sf"/>
</dbReference>
<dbReference type="Pfam" id="PF00356">
    <property type="entry name" value="LacI"/>
    <property type="match status" value="1"/>
</dbReference>
<dbReference type="GO" id="GO:0003700">
    <property type="term" value="F:DNA-binding transcription factor activity"/>
    <property type="evidence" value="ECO:0007669"/>
    <property type="project" value="TreeGrafter"/>
</dbReference>
<keyword evidence="1" id="KW-0805">Transcription regulation</keyword>
<dbReference type="Pfam" id="PF00532">
    <property type="entry name" value="Peripla_BP_1"/>
    <property type="match status" value="1"/>
</dbReference>
<dbReference type="Gene3D" id="1.10.260.40">
    <property type="entry name" value="lambda repressor-like DNA-binding domains"/>
    <property type="match status" value="1"/>
</dbReference>
<gene>
    <name evidence="5" type="ORF">HMPREF1536_02878</name>
</gene>
<dbReference type="SUPFAM" id="SSF47413">
    <property type="entry name" value="lambda repressor-like DNA-binding domains"/>
    <property type="match status" value="1"/>
</dbReference>
<organism evidence="5 6">
    <name type="scientific">Parabacteroides gordonii MS-1 = DSM 23371</name>
    <dbReference type="NCBI Taxonomy" id="1203610"/>
    <lineage>
        <taxon>Bacteria</taxon>
        <taxon>Pseudomonadati</taxon>
        <taxon>Bacteroidota</taxon>
        <taxon>Bacteroidia</taxon>
        <taxon>Bacteroidales</taxon>
        <taxon>Tannerellaceae</taxon>
        <taxon>Parabacteroides</taxon>
    </lineage>
</organism>
<feature type="domain" description="HTH lacI-type" evidence="4">
    <location>
        <begin position="3"/>
        <end position="60"/>
    </location>
</feature>
<evidence type="ECO:0000256" key="2">
    <source>
        <dbReference type="ARBA" id="ARBA00023125"/>
    </source>
</evidence>
<comment type="caution">
    <text evidence="5">The sequence shown here is derived from an EMBL/GenBank/DDBJ whole genome shotgun (WGS) entry which is preliminary data.</text>
</comment>
<dbReference type="PATRIC" id="fig|1203610.3.peg.2946"/>
<evidence type="ECO:0000313" key="5">
    <source>
        <dbReference type="EMBL" id="KKB55409.1"/>
    </source>
</evidence>
<dbReference type="InterPro" id="IPR001761">
    <property type="entry name" value="Peripla_BP/Lac1_sug-bd_dom"/>
</dbReference>
<dbReference type="Gene3D" id="3.40.50.2300">
    <property type="match status" value="2"/>
</dbReference>
<name>A0A0F5JCB2_9BACT</name>